<reference evidence="2 3" key="1">
    <citation type="submission" date="2023-11" db="EMBL/GenBank/DDBJ databases">
        <title>Draft genome of Azohydromonas lata strain H1 (DSM1123), a polyhydroxyalkanoate producer.</title>
        <authorList>
            <person name="Traversa D."/>
            <person name="D'Addabbo P."/>
            <person name="Pazzani C."/>
            <person name="Manzari C."/>
            <person name="Chiara M."/>
            <person name="Scrascia M."/>
        </authorList>
    </citation>
    <scope>NUCLEOTIDE SEQUENCE [LARGE SCALE GENOMIC DNA]</scope>
    <source>
        <strain evidence="2 3">H1</strain>
        <plasmid evidence="2">unnamed</plasmid>
    </source>
</reference>
<accession>A0ABU5I9L0</accession>
<keyword evidence="3" id="KW-1185">Reference proteome</keyword>
<evidence type="ECO:0000259" key="1">
    <source>
        <dbReference type="Pfam" id="PF13614"/>
    </source>
</evidence>
<dbReference type="PANTHER" id="PTHR13696">
    <property type="entry name" value="P-LOOP CONTAINING NUCLEOSIDE TRIPHOSPHATE HYDROLASE"/>
    <property type="match status" value="1"/>
</dbReference>
<dbReference type="SUPFAM" id="SSF52540">
    <property type="entry name" value="P-loop containing nucleoside triphosphate hydrolases"/>
    <property type="match status" value="1"/>
</dbReference>
<evidence type="ECO:0000313" key="2">
    <source>
        <dbReference type="EMBL" id="MDZ5455210.1"/>
    </source>
</evidence>
<dbReference type="PANTHER" id="PTHR13696:SF52">
    <property type="entry name" value="PARA FAMILY PROTEIN CT_582"/>
    <property type="match status" value="1"/>
</dbReference>
<geneLocation type="plasmid" evidence="2">
    <name>unnamed</name>
</geneLocation>
<dbReference type="InterPro" id="IPR050678">
    <property type="entry name" value="DNA_Partitioning_ATPase"/>
</dbReference>
<gene>
    <name evidence="2" type="ORF">SM757_01355</name>
</gene>
<proteinExistence type="predicted"/>
<dbReference type="Gene3D" id="3.40.50.300">
    <property type="entry name" value="P-loop containing nucleotide triphosphate hydrolases"/>
    <property type="match status" value="1"/>
</dbReference>
<keyword evidence="2" id="KW-0614">Plasmid</keyword>
<dbReference type="InterPro" id="IPR027417">
    <property type="entry name" value="P-loop_NTPase"/>
</dbReference>
<feature type="domain" description="AAA" evidence="1">
    <location>
        <begin position="111"/>
        <end position="281"/>
    </location>
</feature>
<organism evidence="2 3">
    <name type="scientific">Azohydromonas lata</name>
    <dbReference type="NCBI Taxonomy" id="45677"/>
    <lineage>
        <taxon>Bacteria</taxon>
        <taxon>Pseudomonadati</taxon>
        <taxon>Pseudomonadota</taxon>
        <taxon>Betaproteobacteria</taxon>
        <taxon>Burkholderiales</taxon>
        <taxon>Sphaerotilaceae</taxon>
        <taxon>Azohydromonas</taxon>
    </lineage>
</organism>
<evidence type="ECO:0000313" key="3">
    <source>
        <dbReference type="Proteomes" id="UP001293718"/>
    </source>
</evidence>
<comment type="caution">
    <text evidence="2">The sequence shown here is derived from an EMBL/GenBank/DDBJ whole genome shotgun (WGS) entry which is preliminary data.</text>
</comment>
<sequence length="408" mass="44043">MSTRTLPYPKVPLSRISQAAEVAATTLETVRGAIFAPDRVKTPPTLSTGKLAALCGISNDQVLYRVSRGDLPKGEVARGNNRRFFTVEEASTWARAYRSDKLRPQGCRAVTIAVGNFKGGVSKTTTSMTLAQGLALRGHKVLAIDLDPQGSLTTLFGFGHEISTLPMDDTLVPLFAGEKDSAAYAVRKTYWPNIDLIPSNPNLYNAEFLLPARQMREGTEGLVFYMVLDAGLEELRDQYDVILIDTSPSLSFTVMNAFNAADGLLIPLPPNNLDFASSAQFFGLFSELAQNAAYNGGRSEFDFVHVLLSKVKAGDDNATTVATWIAKAYGEFVLPVEIPDSKAAGTTSLSFGTVFDVTTYEGSRATFARAVDAANRVVDMLESSIGKAWANQTAQRALFGVEAREAAL</sequence>
<dbReference type="InterPro" id="IPR025669">
    <property type="entry name" value="AAA_dom"/>
</dbReference>
<dbReference type="Pfam" id="PF13614">
    <property type="entry name" value="AAA_31"/>
    <property type="match status" value="1"/>
</dbReference>
<dbReference type="CDD" id="cd02042">
    <property type="entry name" value="ParAB_family"/>
    <property type="match status" value="1"/>
</dbReference>
<name>A0ABU5I9L0_9BURK</name>
<dbReference type="RefSeq" id="WP_322463907.1">
    <property type="nucleotide sequence ID" value="NZ_JAXOJX010000001.1"/>
</dbReference>
<dbReference type="EMBL" id="JAXOJX010000001">
    <property type="protein sequence ID" value="MDZ5455210.1"/>
    <property type="molecule type" value="Genomic_DNA"/>
</dbReference>
<protein>
    <submittedName>
        <fullName evidence="2">AAA family ATPase</fullName>
    </submittedName>
</protein>
<dbReference type="Proteomes" id="UP001293718">
    <property type="component" value="Unassembled WGS sequence"/>
</dbReference>